<evidence type="ECO:0000313" key="3">
    <source>
        <dbReference type="Proteomes" id="UP001164244"/>
    </source>
</evidence>
<keyword evidence="1" id="KW-1133">Transmembrane helix</keyword>
<dbReference type="Pfam" id="PF05656">
    <property type="entry name" value="DUF805"/>
    <property type="match status" value="1"/>
</dbReference>
<reference evidence="2" key="1">
    <citation type="submission" date="2022-11" db="EMBL/GenBank/DDBJ databases">
        <title>Complete genome sequence of Veillonella rogosae KCOM 3468 isolated from human Subgingival dental plaque of Chronic peridontitis Lesion.</title>
        <authorList>
            <person name="Park S.-N."/>
            <person name="Lim Y.K."/>
            <person name="Kook J.-K."/>
        </authorList>
    </citation>
    <scope>NUCLEOTIDE SEQUENCE</scope>
    <source>
        <strain evidence="2">KCOM 3468</strain>
    </source>
</reference>
<accession>A0AA46X5E0</accession>
<dbReference type="RefSeq" id="WP_174683237.1">
    <property type="nucleotide sequence ID" value="NZ_CP110418.1"/>
</dbReference>
<proteinExistence type="predicted"/>
<sequence length="175" mass="19356">MTDLSIKNLSYVDNFKHTVMGNFANFKGRASRSEYWRFYGITIVIAGIINVLSALFMNTALSSVFGLISMAYNVAILLPSIGLGVRRFHDVGKSGWMLLISLIPFGIIYVIYLLAQKGDEGDNQYGSPVSYETITAEEAARTGLKETPSEDMDRKFMFACIGIVIFEVILMGIVA</sequence>
<name>A0AA46X5E0_9FIRM</name>
<evidence type="ECO:0000256" key="1">
    <source>
        <dbReference type="SAM" id="Phobius"/>
    </source>
</evidence>
<dbReference type="InterPro" id="IPR008523">
    <property type="entry name" value="DUF805"/>
</dbReference>
<dbReference type="PANTHER" id="PTHR34980">
    <property type="entry name" value="INNER MEMBRANE PROTEIN-RELATED-RELATED"/>
    <property type="match status" value="1"/>
</dbReference>
<dbReference type="PANTHER" id="PTHR34980:SF2">
    <property type="entry name" value="INNER MEMBRANE PROTEIN YHAH-RELATED"/>
    <property type="match status" value="1"/>
</dbReference>
<dbReference type="KEGG" id="vrg:OKW85_00945"/>
<dbReference type="GO" id="GO:0005886">
    <property type="term" value="C:plasma membrane"/>
    <property type="evidence" value="ECO:0007669"/>
    <property type="project" value="TreeGrafter"/>
</dbReference>
<feature type="transmembrane region" description="Helical" evidence="1">
    <location>
        <begin position="36"/>
        <end position="57"/>
    </location>
</feature>
<keyword evidence="1" id="KW-0812">Transmembrane</keyword>
<feature type="transmembrane region" description="Helical" evidence="1">
    <location>
        <begin position="96"/>
        <end position="115"/>
    </location>
</feature>
<keyword evidence="1" id="KW-0472">Membrane</keyword>
<dbReference type="EMBL" id="CP110418">
    <property type="protein sequence ID" value="UZG51206.1"/>
    <property type="molecule type" value="Genomic_DNA"/>
</dbReference>
<feature type="transmembrane region" description="Helical" evidence="1">
    <location>
        <begin position="156"/>
        <end position="174"/>
    </location>
</feature>
<protein>
    <submittedName>
        <fullName evidence="2">DUF805 domain-containing protein</fullName>
    </submittedName>
</protein>
<feature type="transmembrane region" description="Helical" evidence="1">
    <location>
        <begin position="63"/>
        <end position="84"/>
    </location>
</feature>
<dbReference type="AlphaFoldDB" id="A0AA46X5E0"/>
<organism evidence="2 3">
    <name type="scientific">Veillonella rogosae</name>
    <dbReference type="NCBI Taxonomy" id="423477"/>
    <lineage>
        <taxon>Bacteria</taxon>
        <taxon>Bacillati</taxon>
        <taxon>Bacillota</taxon>
        <taxon>Negativicutes</taxon>
        <taxon>Veillonellales</taxon>
        <taxon>Veillonellaceae</taxon>
        <taxon>Veillonella</taxon>
    </lineage>
</organism>
<gene>
    <name evidence="2" type="ORF">OKW85_00945</name>
</gene>
<evidence type="ECO:0000313" key="2">
    <source>
        <dbReference type="EMBL" id="UZG51206.1"/>
    </source>
</evidence>
<dbReference type="Proteomes" id="UP001164244">
    <property type="component" value="Chromosome"/>
</dbReference>